<sequence>MAIRLFCITLLAMVCPALACQSTAEFDNDAYVLSLLGGSIGGIVIALLMVILVSLPLCCGVFKLYGKVIAGIGISLGLFALIVPLFGALGSCVPFVDYMCSERCVPCTEDDKDAAAKICATLGAFVVYIGAYGWLACVLGIVAASLGCCVCCECCRAKLDESERMRQVGGNPMAVVVGKDTE</sequence>
<protein>
    <submittedName>
        <fullName evidence="3">Uncharacterized protein</fullName>
    </submittedName>
</protein>
<feature type="transmembrane region" description="Helical" evidence="1">
    <location>
        <begin position="131"/>
        <end position="155"/>
    </location>
</feature>
<evidence type="ECO:0000313" key="3">
    <source>
        <dbReference type="EMBL" id="CAK9117271.1"/>
    </source>
</evidence>
<keyword evidence="1" id="KW-1133">Transmembrane helix</keyword>
<evidence type="ECO:0000256" key="2">
    <source>
        <dbReference type="SAM" id="SignalP"/>
    </source>
</evidence>
<feature type="chain" id="PRO_5046260880" evidence="2">
    <location>
        <begin position="20"/>
        <end position="182"/>
    </location>
</feature>
<accession>A0ABP0SYL1</accession>
<feature type="signal peptide" evidence="2">
    <location>
        <begin position="1"/>
        <end position="19"/>
    </location>
</feature>
<feature type="transmembrane region" description="Helical" evidence="1">
    <location>
        <begin position="69"/>
        <end position="89"/>
    </location>
</feature>
<organism evidence="3 4">
    <name type="scientific">Durusdinium trenchii</name>
    <dbReference type="NCBI Taxonomy" id="1381693"/>
    <lineage>
        <taxon>Eukaryota</taxon>
        <taxon>Sar</taxon>
        <taxon>Alveolata</taxon>
        <taxon>Dinophyceae</taxon>
        <taxon>Suessiales</taxon>
        <taxon>Symbiodiniaceae</taxon>
        <taxon>Durusdinium</taxon>
    </lineage>
</organism>
<keyword evidence="1" id="KW-0472">Membrane</keyword>
<dbReference type="Proteomes" id="UP001642484">
    <property type="component" value="Unassembled WGS sequence"/>
</dbReference>
<keyword evidence="1" id="KW-0812">Transmembrane</keyword>
<name>A0ABP0SYL1_9DINO</name>
<gene>
    <name evidence="3" type="ORF">CCMP2556_LOCUS54632</name>
</gene>
<dbReference type="EMBL" id="CAXAMN010028628">
    <property type="protein sequence ID" value="CAK9117271.1"/>
    <property type="molecule type" value="Genomic_DNA"/>
</dbReference>
<evidence type="ECO:0000256" key="1">
    <source>
        <dbReference type="SAM" id="Phobius"/>
    </source>
</evidence>
<reference evidence="3 4" key="1">
    <citation type="submission" date="2024-02" db="EMBL/GenBank/DDBJ databases">
        <authorList>
            <person name="Chen Y."/>
            <person name="Shah S."/>
            <person name="Dougan E. K."/>
            <person name="Thang M."/>
            <person name="Chan C."/>
        </authorList>
    </citation>
    <scope>NUCLEOTIDE SEQUENCE [LARGE SCALE GENOMIC DNA]</scope>
</reference>
<comment type="caution">
    <text evidence="3">The sequence shown here is derived from an EMBL/GenBank/DDBJ whole genome shotgun (WGS) entry which is preliminary data.</text>
</comment>
<keyword evidence="2" id="KW-0732">Signal</keyword>
<feature type="transmembrane region" description="Helical" evidence="1">
    <location>
        <begin position="35"/>
        <end position="62"/>
    </location>
</feature>
<keyword evidence="4" id="KW-1185">Reference proteome</keyword>
<proteinExistence type="predicted"/>
<evidence type="ECO:0000313" key="4">
    <source>
        <dbReference type="Proteomes" id="UP001642484"/>
    </source>
</evidence>